<name>A0AAW0MEA4_9GOBI</name>
<feature type="compositionally biased region" description="Basic and acidic residues" evidence="1">
    <location>
        <begin position="36"/>
        <end position="55"/>
    </location>
</feature>
<gene>
    <name evidence="2" type="ORF">WMY93_031080</name>
</gene>
<feature type="compositionally biased region" description="Polar residues" evidence="1">
    <location>
        <begin position="183"/>
        <end position="194"/>
    </location>
</feature>
<feature type="compositionally biased region" description="Low complexity" evidence="1">
    <location>
        <begin position="225"/>
        <end position="236"/>
    </location>
</feature>
<dbReference type="Proteomes" id="UP001460270">
    <property type="component" value="Unassembled WGS sequence"/>
</dbReference>
<dbReference type="AlphaFoldDB" id="A0AAW0MEA4"/>
<keyword evidence="3" id="KW-1185">Reference proteome</keyword>
<comment type="caution">
    <text evidence="2">The sequence shown here is derived from an EMBL/GenBank/DDBJ whole genome shotgun (WGS) entry which is preliminary data.</text>
</comment>
<feature type="compositionally biased region" description="Polar residues" evidence="1">
    <location>
        <begin position="214"/>
        <end position="224"/>
    </location>
</feature>
<organism evidence="2 3">
    <name type="scientific">Mugilogobius chulae</name>
    <name type="common">yellowstripe goby</name>
    <dbReference type="NCBI Taxonomy" id="88201"/>
    <lineage>
        <taxon>Eukaryota</taxon>
        <taxon>Metazoa</taxon>
        <taxon>Chordata</taxon>
        <taxon>Craniata</taxon>
        <taxon>Vertebrata</taxon>
        <taxon>Euteleostomi</taxon>
        <taxon>Actinopterygii</taxon>
        <taxon>Neopterygii</taxon>
        <taxon>Teleostei</taxon>
        <taxon>Neoteleostei</taxon>
        <taxon>Acanthomorphata</taxon>
        <taxon>Gobiaria</taxon>
        <taxon>Gobiiformes</taxon>
        <taxon>Gobioidei</taxon>
        <taxon>Gobiidae</taxon>
        <taxon>Gobionellinae</taxon>
        <taxon>Mugilogobius</taxon>
    </lineage>
</organism>
<feature type="region of interest" description="Disordered" evidence="1">
    <location>
        <begin position="176"/>
        <end position="252"/>
    </location>
</feature>
<feature type="compositionally biased region" description="Basic and acidic residues" evidence="1">
    <location>
        <begin position="237"/>
        <end position="252"/>
    </location>
</feature>
<feature type="compositionally biased region" description="Basic and acidic residues" evidence="1">
    <location>
        <begin position="195"/>
        <end position="204"/>
    </location>
</feature>
<feature type="region of interest" description="Disordered" evidence="1">
    <location>
        <begin position="22"/>
        <end position="55"/>
    </location>
</feature>
<evidence type="ECO:0000256" key="1">
    <source>
        <dbReference type="SAM" id="MobiDB-lite"/>
    </source>
</evidence>
<dbReference type="EMBL" id="JBBPFD010000536">
    <property type="protein sequence ID" value="KAK7878363.1"/>
    <property type="molecule type" value="Genomic_DNA"/>
</dbReference>
<sequence length="270" mass="30284">MLVLTFDLCVSGPDWFGRETGSEWNQRRSAAAPPGGHRESHRGSEDLKELRESRGPREKRASVEIILTGAWFRPGSDLVQTWFWACFRACFRPGLDLVQTWFWACFRAWFRPGSDLVLGLFQGLFVNRGAAVKTLAALRSTSALTLKVCVTDAQQGAPPSCGQSERRATELRPIRAQSHRAAANQSAETPSCGQSERRDTELRPIRAQRHRAAANQSAETPSCGQSAQRSRKQSQSQRRETRGQSELRVSQELETGTKRVLNQMPFLWVT</sequence>
<protein>
    <submittedName>
        <fullName evidence="2">Uncharacterized protein</fullName>
    </submittedName>
</protein>
<proteinExistence type="predicted"/>
<reference evidence="3" key="1">
    <citation type="submission" date="2024-04" db="EMBL/GenBank/DDBJ databases">
        <title>Salinicola lusitanus LLJ914,a marine bacterium isolated from the Okinawa Trough.</title>
        <authorList>
            <person name="Li J."/>
        </authorList>
    </citation>
    <scope>NUCLEOTIDE SEQUENCE [LARGE SCALE GENOMIC DNA]</scope>
</reference>
<evidence type="ECO:0000313" key="2">
    <source>
        <dbReference type="EMBL" id="KAK7878363.1"/>
    </source>
</evidence>
<evidence type="ECO:0000313" key="3">
    <source>
        <dbReference type="Proteomes" id="UP001460270"/>
    </source>
</evidence>
<accession>A0AAW0MEA4</accession>